<name>A0ABW7MNY7_9FLAO</name>
<dbReference type="InterPro" id="IPR039426">
    <property type="entry name" value="TonB-dep_rcpt-like"/>
</dbReference>
<dbReference type="InterPro" id="IPR012910">
    <property type="entry name" value="Plug_dom"/>
</dbReference>
<evidence type="ECO:0000256" key="2">
    <source>
        <dbReference type="ARBA" id="ARBA00022448"/>
    </source>
</evidence>
<evidence type="ECO:0000256" key="9">
    <source>
        <dbReference type="ARBA" id="ARBA00023237"/>
    </source>
</evidence>
<reference evidence="14 15" key="1">
    <citation type="submission" date="2024-02" db="EMBL/GenBank/DDBJ databases">
        <title>A Gaetbulibacter species isolated from tidal flats and genomic insights of their niches.</title>
        <authorList>
            <person name="Ye Y."/>
        </authorList>
    </citation>
    <scope>NUCLEOTIDE SEQUENCE [LARGE SCALE GENOMIC DNA]</scope>
    <source>
        <strain evidence="14 15">KEM-8</strain>
    </source>
</reference>
<dbReference type="InterPro" id="IPR037066">
    <property type="entry name" value="Plug_dom_sf"/>
</dbReference>
<evidence type="ECO:0000256" key="11">
    <source>
        <dbReference type="RuleBase" id="RU003357"/>
    </source>
</evidence>
<comment type="caution">
    <text evidence="14">The sequence shown here is derived from an EMBL/GenBank/DDBJ whole genome shotgun (WGS) entry which is preliminary data.</text>
</comment>
<evidence type="ECO:0000259" key="13">
    <source>
        <dbReference type="Pfam" id="PF07715"/>
    </source>
</evidence>
<dbReference type="InterPro" id="IPR036942">
    <property type="entry name" value="Beta-barrel_TonB_sf"/>
</dbReference>
<keyword evidence="2 10" id="KW-0813">Transport</keyword>
<dbReference type="PROSITE" id="PS52016">
    <property type="entry name" value="TONB_DEPENDENT_REC_3"/>
    <property type="match status" value="1"/>
</dbReference>
<evidence type="ECO:0000256" key="3">
    <source>
        <dbReference type="ARBA" id="ARBA00022452"/>
    </source>
</evidence>
<comment type="subcellular location">
    <subcellularLocation>
        <location evidence="1 10">Cell outer membrane</location>
        <topology evidence="1 10">Multi-pass membrane protein</topology>
    </subcellularLocation>
</comment>
<feature type="domain" description="TonB-dependent receptor plug" evidence="13">
    <location>
        <begin position="45"/>
        <end position="150"/>
    </location>
</feature>
<keyword evidence="3 10" id="KW-1134">Transmembrane beta strand</keyword>
<keyword evidence="4 10" id="KW-0812">Transmembrane</keyword>
<feature type="domain" description="TonB-dependent receptor-like beta-barrel" evidence="12">
    <location>
        <begin position="198"/>
        <end position="579"/>
    </location>
</feature>
<dbReference type="SUPFAM" id="SSF56935">
    <property type="entry name" value="Porins"/>
    <property type="match status" value="1"/>
</dbReference>
<evidence type="ECO:0000313" key="15">
    <source>
        <dbReference type="Proteomes" id="UP001610104"/>
    </source>
</evidence>
<dbReference type="Gene3D" id="2.40.170.20">
    <property type="entry name" value="TonB-dependent receptor, beta-barrel domain"/>
    <property type="match status" value="1"/>
</dbReference>
<sequence>MRFKNSLILVLLLCSKNILSQQDTLREQLQEVVIKSSRIDLPFSENSRTITIITSEDIKQSAATNVADLLQQFAGVDIRRRGTAGMQADLYIRGGSFDQTLLLIDGIKVEDAQTGHHTMNMALPIEVIERIEIIKGPAARVFGQNAFTGAINIVTKKNQDNLVSLGVQAGSFGQKSGIVTVASNLENSAHLVHVSRNISDGYRYNTDYDNQNYFIKSTFNKNALPIDMITSFSERKFGANGFYASPAAINQYEETQTSLVGVTTEINNDKLTLKPRLYWRRNQDEYIYVRQDPSIYRNLHQTNKVGAEINAQYSSDLGVTGFGIDMAKVYLSSNNLGQRQRFMTTIFLEHLFKLADGKLDVTPGVAINYFSDFKFHAFPGIDLGYKISHTLKAYGNIGYTYRIPTYTDLYYSDPNTLGDENLNPEEAIAQELGLKYNTNHFSASFALFNRDAKKLIDYVKDNVDDKWQATNIAELNTKGFEINTSYNFKLGSFNQLLNLAYTFLEDELKNINVNYSRYSINSLKHHVTSRLSTSFIKNVSQSIVYKYAERTSGDSYSVVDASVNINLKAFEISIVANNIFNTEYTETNLVPMPKGNVLFGVTYNFK</sequence>
<comment type="similarity">
    <text evidence="10 11">Belongs to the TonB-dependent receptor family.</text>
</comment>
<keyword evidence="9 10" id="KW-0998">Cell outer membrane</keyword>
<dbReference type="PANTHER" id="PTHR30069:SF29">
    <property type="entry name" value="HEMOGLOBIN AND HEMOGLOBIN-HAPTOGLOBIN-BINDING PROTEIN 1-RELATED"/>
    <property type="match status" value="1"/>
</dbReference>
<dbReference type="InterPro" id="IPR000531">
    <property type="entry name" value="Beta-barrel_TonB"/>
</dbReference>
<organism evidence="14 15">
    <name type="scientific">Gaetbulibacter aquiaggeris</name>
    <dbReference type="NCBI Taxonomy" id="1735373"/>
    <lineage>
        <taxon>Bacteria</taxon>
        <taxon>Pseudomonadati</taxon>
        <taxon>Bacteroidota</taxon>
        <taxon>Flavobacteriia</taxon>
        <taxon>Flavobacteriales</taxon>
        <taxon>Flavobacteriaceae</taxon>
        <taxon>Gaetbulibacter</taxon>
    </lineage>
</organism>
<dbReference type="Pfam" id="PF00593">
    <property type="entry name" value="TonB_dep_Rec_b-barrel"/>
    <property type="match status" value="1"/>
</dbReference>
<gene>
    <name evidence="14" type="ORF">V8G56_02280</name>
</gene>
<dbReference type="RefSeq" id="WP_395436845.1">
    <property type="nucleotide sequence ID" value="NZ_JBAWKC010000001.1"/>
</dbReference>
<dbReference type="EMBL" id="JBAWKC010000001">
    <property type="protein sequence ID" value="MFH6767548.1"/>
    <property type="molecule type" value="Genomic_DNA"/>
</dbReference>
<protein>
    <submittedName>
        <fullName evidence="14">TonB-dependent receptor</fullName>
    </submittedName>
</protein>
<evidence type="ECO:0000256" key="5">
    <source>
        <dbReference type="ARBA" id="ARBA00022729"/>
    </source>
</evidence>
<keyword evidence="7 10" id="KW-0472">Membrane</keyword>
<proteinExistence type="inferred from homology"/>
<evidence type="ECO:0000313" key="14">
    <source>
        <dbReference type="EMBL" id="MFH6767548.1"/>
    </source>
</evidence>
<evidence type="ECO:0000256" key="6">
    <source>
        <dbReference type="ARBA" id="ARBA00023077"/>
    </source>
</evidence>
<evidence type="ECO:0000256" key="1">
    <source>
        <dbReference type="ARBA" id="ARBA00004571"/>
    </source>
</evidence>
<evidence type="ECO:0000256" key="10">
    <source>
        <dbReference type="PROSITE-ProRule" id="PRU01360"/>
    </source>
</evidence>
<keyword evidence="8 14" id="KW-0675">Receptor</keyword>
<dbReference type="Pfam" id="PF07715">
    <property type="entry name" value="Plug"/>
    <property type="match status" value="1"/>
</dbReference>
<keyword evidence="15" id="KW-1185">Reference proteome</keyword>
<dbReference type="PANTHER" id="PTHR30069">
    <property type="entry name" value="TONB-DEPENDENT OUTER MEMBRANE RECEPTOR"/>
    <property type="match status" value="1"/>
</dbReference>
<evidence type="ECO:0000256" key="7">
    <source>
        <dbReference type="ARBA" id="ARBA00023136"/>
    </source>
</evidence>
<keyword evidence="6 11" id="KW-0798">TonB box</keyword>
<keyword evidence="5" id="KW-0732">Signal</keyword>
<evidence type="ECO:0000259" key="12">
    <source>
        <dbReference type="Pfam" id="PF00593"/>
    </source>
</evidence>
<evidence type="ECO:0000256" key="8">
    <source>
        <dbReference type="ARBA" id="ARBA00023170"/>
    </source>
</evidence>
<dbReference type="Proteomes" id="UP001610104">
    <property type="component" value="Unassembled WGS sequence"/>
</dbReference>
<dbReference type="Gene3D" id="2.170.130.10">
    <property type="entry name" value="TonB-dependent receptor, plug domain"/>
    <property type="match status" value="1"/>
</dbReference>
<evidence type="ECO:0000256" key="4">
    <source>
        <dbReference type="ARBA" id="ARBA00022692"/>
    </source>
</evidence>
<accession>A0ABW7MNY7</accession>